<reference evidence="1 2" key="1">
    <citation type="submission" date="2019-06" db="EMBL/GenBank/DDBJ databases">
        <title>Draft genome sequence of the filamentous fungus Phialemoniopsis curvata isolated from diesel fuel.</title>
        <authorList>
            <person name="Varaljay V.A."/>
            <person name="Lyon W.J."/>
            <person name="Crouch A.L."/>
            <person name="Drake C.E."/>
            <person name="Hollomon J.M."/>
            <person name="Nadeau L.J."/>
            <person name="Nunn H.S."/>
            <person name="Stevenson B.S."/>
            <person name="Bojanowski C.L."/>
            <person name="Crookes-Goodson W.J."/>
        </authorList>
    </citation>
    <scope>NUCLEOTIDE SEQUENCE [LARGE SCALE GENOMIC DNA]</scope>
    <source>
        <strain evidence="1 2">D216</strain>
    </source>
</reference>
<dbReference type="GeneID" id="41977401"/>
<proteinExistence type="predicted"/>
<dbReference type="EMBL" id="SKBQ01000076">
    <property type="protein sequence ID" value="TPX08615.1"/>
    <property type="molecule type" value="Genomic_DNA"/>
</dbReference>
<evidence type="ECO:0000313" key="1">
    <source>
        <dbReference type="EMBL" id="TPX08615.1"/>
    </source>
</evidence>
<organism evidence="1 2">
    <name type="scientific">Thyridium curvatum</name>
    <dbReference type="NCBI Taxonomy" id="1093900"/>
    <lineage>
        <taxon>Eukaryota</taxon>
        <taxon>Fungi</taxon>
        <taxon>Dikarya</taxon>
        <taxon>Ascomycota</taxon>
        <taxon>Pezizomycotina</taxon>
        <taxon>Sordariomycetes</taxon>
        <taxon>Sordariomycetidae</taxon>
        <taxon>Thyridiales</taxon>
        <taxon>Thyridiaceae</taxon>
        <taxon>Thyridium</taxon>
    </lineage>
</organism>
<dbReference type="AlphaFoldDB" id="A0A507AG15"/>
<dbReference type="Proteomes" id="UP000319257">
    <property type="component" value="Unassembled WGS sequence"/>
</dbReference>
<gene>
    <name evidence="1" type="ORF">E0L32_009954</name>
</gene>
<name>A0A507AG15_9PEZI</name>
<evidence type="ECO:0000313" key="2">
    <source>
        <dbReference type="Proteomes" id="UP000319257"/>
    </source>
</evidence>
<comment type="caution">
    <text evidence="1">The sequence shown here is derived from an EMBL/GenBank/DDBJ whole genome shotgun (WGS) entry which is preliminary data.</text>
</comment>
<keyword evidence="2" id="KW-1185">Reference proteome</keyword>
<accession>A0A507AG15</accession>
<dbReference type="OrthoDB" id="2947043at2759"/>
<dbReference type="STRING" id="1093900.A0A507AG15"/>
<dbReference type="RefSeq" id="XP_030990326.1">
    <property type="nucleotide sequence ID" value="XM_031144972.1"/>
</dbReference>
<sequence>MSKYTSTREGFQEALNWSLNGPPEEARLYAEAITVPTFHEVLNGKELSYDDFVKGLAEWRKTITDYKATLHEFLRDGDQLAAHVTGMMKVGGADMSFEAFIFAKIDKESGRMASLVERSVSGPVGQEPVHGVN</sequence>
<evidence type="ECO:0008006" key="3">
    <source>
        <dbReference type="Google" id="ProtNLM"/>
    </source>
</evidence>
<protein>
    <recommendedName>
        <fullName evidence="3">SnoaL-like domain-containing protein</fullName>
    </recommendedName>
</protein>
<dbReference type="InParanoid" id="A0A507AG15"/>